<proteinExistence type="predicted"/>
<accession>A0AAN8PQ51</accession>
<dbReference type="Gene3D" id="3.90.70.80">
    <property type="match status" value="1"/>
</dbReference>
<comment type="caution">
    <text evidence="2">The sequence shown here is derived from an EMBL/GenBank/DDBJ whole genome shotgun (WGS) entry which is preliminary data.</text>
</comment>
<feature type="domain" description="OTU" evidence="1">
    <location>
        <begin position="113"/>
        <end position="166"/>
    </location>
</feature>
<evidence type="ECO:0000259" key="1">
    <source>
        <dbReference type="PROSITE" id="PS50802"/>
    </source>
</evidence>
<evidence type="ECO:0000313" key="3">
    <source>
        <dbReference type="Proteomes" id="UP001347796"/>
    </source>
</evidence>
<reference evidence="2 3" key="1">
    <citation type="submission" date="2024-01" db="EMBL/GenBank/DDBJ databases">
        <title>The genome of the rayed Mediterranean limpet Patella caerulea (Linnaeus, 1758).</title>
        <authorList>
            <person name="Anh-Thu Weber A."/>
            <person name="Halstead-Nussloch G."/>
        </authorList>
    </citation>
    <scope>NUCLEOTIDE SEQUENCE [LARGE SCALE GENOMIC DNA]</scope>
    <source>
        <strain evidence="2">AATW-2023a</strain>
        <tissue evidence="2">Whole specimen</tissue>
    </source>
</reference>
<evidence type="ECO:0000313" key="2">
    <source>
        <dbReference type="EMBL" id="KAK6174240.1"/>
    </source>
</evidence>
<organism evidence="2 3">
    <name type="scientific">Patella caerulea</name>
    <name type="common">Rayed Mediterranean limpet</name>
    <dbReference type="NCBI Taxonomy" id="87958"/>
    <lineage>
        <taxon>Eukaryota</taxon>
        <taxon>Metazoa</taxon>
        <taxon>Spiralia</taxon>
        <taxon>Lophotrochozoa</taxon>
        <taxon>Mollusca</taxon>
        <taxon>Gastropoda</taxon>
        <taxon>Patellogastropoda</taxon>
        <taxon>Patelloidea</taxon>
        <taxon>Patellidae</taxon>
        <taxon>Patella</taxon>
    </lineage>
</organism>
<gene>
    <name evidence="2" type="ORF">SNE40_017555</name>
</gene>
<name>A0AAN8PQ51_PATCE</name>
<dbReference type="AlphaFoldDB" id="A0AAN8PQ51"/>
<dbReference type="EMBL" id="JAZGQO010000011">
    <property type="protein sequence ID" value="KAK6174240.1"/>
    <property type="molecule type" value="Genomic_DNA"/>
</dbReference>
<protein>
    <recommendedName>
        <fullName evidence="1">OTU domain-containing protein</fullName>
    </recommendedName>
</protein>
<dbReference type="InterPro" id="IPR003323">
    <property type="entry name" value="OTU_dom"/>
</dbReference>
<dbReference type="Proteomes" id="UP001347796">
    <property type="component" value="Unassembled WGS sequence"/>
</dbReference>
<sequence>MVIFVSAKIKSMLIVRITIDIHVLTSDGKKETVPRTSFEEDLNNKEFVAVKDLPSSKSVGELKEAIKIIEFPQVPTTQVSSFNGTSSKIDKASTPLIPVSDLPLVPNIGVENLFAVDILGDGNCLPRCASVILYGNQNRHPEMGERIVKELTEQGKIHVTIYLRLS</sequence>
<keyword evidence="3" id="KW-1185">Reference proteome</keyword>
<dbReference type="PROSITE" id="PS50802">
    <property type="entry name" value="OTU"/>
    <property type="match status" value="1"/>
</dbReference>